<dbReference type="SUPFAM" id="SSF53633">
    <property type="entry name" value="Carbamate kinase-like"/>
    <property type="match status" value="1"/>
</dbReference>
<dbReference type="InterPro" id="IPR036393">
    <property type="entry name" value="AceGlu_kinase-like_sf"/>
</dbReference>
<dbReference type="GO" id="GO:0009089">
    <property type="term" value="P:lysine biosynthetic process via diaminopimelate"/>
    <property type="evidence" value="ECO:0007669"/>
    <property type="project" value="UniProtKB-UniPathway"/>
</dbReference>
<comment type="pathway">
    <text evidence="9">Amino-acid biosynthesis; L-methionine biosynthesis via de novo pathway; L-homoserine from L-aspartate: step 1/3.</text>
</comment>
<dbReference type="UniPathway" id="UPA00050">
    <property type="reaction ID" value="UER00461"/>
</dbReference>
<comment type="caution">
    <text evidence="11">The sequence shown here is derived from an EMBL/GenBank/DDBJ whole genome shotgun (WGS) entry which is preliminary data.</text>
</comment>
<evidence type="ECO:0000256" key="8">
    <source>
        <dbReference type="RuleBase" id="RU003448"/>
    </source>
</evidence>
<dbReference type="InterPro" id="IPR042199">
    <property type="entry name" value="AsparK_Bifunc_asparK/hSer_DH"/>
</dbReference>
<dbReference type="Gene3D" id="3.30.2130.10">
    <property type="entry name" value="VC0802-like"/>
    <property type="match status" value="1"/>
</dbReference>
<dbReference type="GO" id="GO:0004072">
    <property type="term" value="F:aspartate kinase activity"/>
    <property type="evidence" value="ECO:0007669"/>
    <property type="project" value="UniProtKB-EC"/>
</dbReference>
<dbReference type="PROSITE" id="PS00324">
    <property type="entry name" value="ASPARTOKINASE"/>
    <property type="match status" value="1"/>
</dbReference>
<dbReference type="GO" id="GO:0009088">
    <property type="term" value="P:threonine biosynthetic process"/>
    <property type="evidence" value="ECO:0007669"/>
    <property type="project" value="UniProtKB-UniPathway"/>
</dbReference>
<comment type="catalytic activity">
    <reaction evidence="7 8">
        <text>L-aspartate + ATP = 4-phospho-L-aspartate + ADP</text>
        <dbReference type="Rhea" id="RHEA:23776"/>
        <dbReference type="ChEBI" id="CHEBI:29991"/>
        <dbReference type="ChEBI" id="CHEBI:30616"/>
        <dbReference type="ChEBI" id="CHEBI:57535"/>
        <dbReference type="ChEBI" id="CHEBI:456216"/>
        <dbReference type="EC" id="2.7.2.4"/>
    </reaction>
</comment>
<dbReference type="PANTHER" id="PTHR21499:SF67">
    <property type="entry name" value="ASPARTOKINASE 3"/>
    <property type="match status" value="1"/>
</dbReference>
<dbReference type="InterPro" id="IPR045865">
    <property type="entry name" value="ACT-like_dom_sf"/>
</dbReference>
<sequence length="455" mass="51854">MSIKVCKFGGSSVKNSSQIKKVLDIVKEDKKRRVIVVSAPGRDEIFDEKITDHLLNLAKEGKHFSEHPYSIKKNESLNTILSKFKTLCDELKIDNKEILNELKEDLENSTLKDKKREAFFLSRGEHYNAKIICEFFKKSGLNTILKLPEEFKFILNGNFCDGKIQEESYTNIQNTFTFEKDEIFIVPGFYGITKENEIAVMSRGGSDLSGGEIAYALDADMYENWTDTNGVYEVDPRVISNANVIPRLTFKEIRLLSSKGFNVFHFNAMLNCKKRKIPINIRNTNNPAHQGTMILNERVPMENLVGIAKLDNMASIHIQKNMLADEIGFTAELLKIFEEFNVNTYHYPTDKDDIAILVDQEDLKGNINNLRRAIEKRLFTNTITVTYHLSIITLVGIGLKENTFTIVDAITALKNNNISFEMFDLSPSKISFHIGVSQNISEAALKTLYEHLIKK</sequence>
<keyword evidence="6" id="KW-0067">ATP-binding</keyword>
<evidence type="ECO:0000256" key="4">
    <source>
        <dbReference type="ARBA" id="ARBA00022741"/>
    </source>
</evidence>
<dbReference type="InterPro" id="IPR001048">
    <property type="entry name" value="Asp/Glu/Uridylate_kinase"/>
</dbReference>
<dbReference type="Gene3D" id="1.20.120.1320">
    <property type="entry name" value="Aspartokinase, catalytic domain"/>
    <property type="match status" value="1"/>
</dbReference>
<keyword evidence="9" id="KW-0028">Amino-acid biosynthesis</keyword>
<evidence type="ECO:0000256" key="7">
    <source>
        <dbReference type="ARBA" id="ARBA00047872"/>
    </source>
</evidence>
<evidence type="ECO:0000256" key="6">
    <source>
        <dbReference type="ARBA" id="ARBA00022840"/>
    </source>
</evidence>
<dbReference type="NCBIfam" id="TIGR00657">
    <property type="entry name" value="asp_kinases"/>
    <property type="match status" value="1"/>
</dbReference>
<dbReference type="Proteomes" id="UP000289758">
    <property type="component" value="Unassembled WGS sequence"/>
</dbReference>
<dbReference type="UniPathway" id="UPA00034">
    <property type="reaction ID" value="UER00015"/>
</dbReference>
<dbReference type="Pfam" id="PF00696">
    <property type="entry name" value="AA_kinase"/>
    <property type="match status" value="1"/>
</dbReference>
<keyword evidence="3 8" id="KW-0808">Transferase</keyword>
<keyword evidence="12" id="KW-1185">Reference proteome</keyword>
<evidence type="ECO:0000256" key="5">
    <source>
        <dbReference type="ARBA" id="ARBA00022777"/>
    </source>
</evidence>
<dbReference type="SUPFAM" id="SSF55021">
    <property type="entry name" value="ACT-like"/>
    <property type="match status" value="2"/>
</dbReference>
<dbReference type="EMBL" id="PDKK01000002">
    <property type="protein sequence ID" value="RXK07759.1"/>
    <property type="molecule type" value="Genomic_DNA"/>
</dbReference>
<evidence type="ECO:0000256" key="3">
    <source>
        <dbReference type="ARBA" id="ARBA00022679"/>
    </source>
</evidence>
<evidence type="ECO:0000313" key="11">
    <source>
        <dbReference type="EMBL" id="RXK07759.1"/>
    </source>
</evidence>
<dbReference type="InterPro" id="IPR001341">
    <property type="entry name" value="Asp_kinase"/>
</dbReference>
<comment type="pathway">
    <text evidence="1 9">Amino-acid biosynthesis; L-lysine biosynthesis via DAP pathway; (S)-tetrahydrodipicolinate from L-aspartate: step 1/4.</text>
</comment>
<evidence type="ECO:0000256" key="1">
    <source>
        <dbReference type="ARBA" id="ARBA00004766"/>
    </source>
</evidence>
<evidence type="ECO:0000256" key="2">
    <source>
        <dbReference type="ARBA" id="ARBA00010122"/>
    </source>
</evidence>
<gene>
    <name evidence="11" type="ORF">CRV07_04140</name>
</gene>
<dbReference type="UniPathway" id="UPA00051">
    <property type="reaction ID" value="UER00462"/>
</dbReference>
<reference evidence="11 12" key="1">
    <citation type="submission" date="2017-10" db="EMBL/GenBank/DDBJ databases">
        <title>Genomics of the genus Arcobacter.</title>
        <authorList>
            <person name="Perez-Cataluna A."/>
            <person name="Figueras M.J."/>
        </authorList>
    </citation>
    <scope>NUCLEOTIDE SEQUENCE [LARGE SCALE GENOMIC DNA]</scope>
    <source>
        <strain evidence="11 12">CECT 8441</strain>
    </source>
</reference>
<organism evidence="11 12">
    <name type="scientific">Halarcobacter ebronensis</name>
    <dbReference type="NCBI Taxonomy" id="1462615"/>
    <lineage>
        <taxon>Bacteria</taxon>
        <taxon>Pseudomonadati</taxon>
        <taxon>Campylobacterota</taxon>
        <taxon>Epsilonproteobacteria</taxon>
        <taxon>Campylobacterales</taxon>
        <taxon>Arcobacteraceae</taxon>
        <taxon>Halarcobacter</taxon>
    </lineage>
</organism>
<evidence type="ECO:0000259" key="10">
    <source>
        <dbReference type="Pfam" id="PF00696"/>
    </source>
</evidence>
<dbReference type="GO" id="GO:0009090">
    <property type="term" value="P:homoserine biosynthetic process"/>
    <property type="evidence" value="ECO:0007669"/>
    <property type="project" value="TreeGrafter"/>
</dbReference>
<proteinExistence type="inferred from homology"/>
<dbReference type="PANTHER" id="PTHR21499">
    <property type="entry name" value="ASPARTATE KINASE"/>
    <property type="match status" value="1"/>
</dbReference>
<evidence type="ECO:0000256" key="9">
    <source>
        <dbReference type="RuleBase" id="RU004249"/>
    </source>
</evidence>
<name>A0A4Q1ARI5_9BACT</name>
<dbReference type="RefSeq" id="WP_129086538.1">
    <property type="nucleotide sequence ID" value="NZ_CP053836.1"/>
</dbReference>
<keyword evidence="5 8" id="KW-0418">Kinase</keyword>
<dbReference type="OrthoDB" id="9799110at2"/>
<dbReference type="Gene3D" id="3.40.1160.10">
    <property type="entry name" value="Acetylglutamate kinase-like"/>
    <property type="match status" value="1"/>
</dbReference>
<accession>A0A4Q1ARI5</accession>
<dbReference type="InterPro" id="IPR018042">
    <property type="entry name" value="Aspartate_kinase_CS"/>
</dbReference>
<dbReference type="GO" id="GO:0005524">
    <property type="term" value="F:ATP binding"/>
    <property type="evidence" value="ECO:0007669"/>
    <property type="project" value="UniProtKB-KW"/>
</dbReference>
<dbReference type="AlphaFoldDB" id="A0A4Q1ARI5"/>
<keyword evidence="4" id="KW-0547">Nucleotide-binding</keyword>
<dbReference type="GO" id="GO:0005829">
    <property type="term" value="C:cytosol"/>
    <property type="evidence" value="ECO:0007669"/>
    <property type="project" value="TreeGrafter"/>
</dbReference>
<comment type="pathway">
    <text evidence="9">Amino-acid biosynthesis; L-threonine biosynthesis; L-threonine from L-aspartate: step 1/5.</text>
</comment>
<protein>
    <recommendedName>
        <fullName evidence="8">Aspartokinase</fullName>
        <ecNumber evidence="8">2.7.2.4</ecNumber>
    </recommendedName>
</protein>
<evidence type="ECO:0000313" key="12">
    <source>
        <dbReference type="Proteomes" id="UP000289758"/>
    </source>
</evidence>
<comment type="similarity">
    <text evidence="2 8">Belongs to the aspartokinase family.</text>
</comment>
<feature type="domain" description="Aspartate/glutamate/uridylate kinase" evidence="10">
    <location>
        <begin position="3"/>
        <end position="283"/>
    </location>
</feature>
<dbReference type="EC" id="2.7.2.4" evidence="8"/>